<evidence type="ECO:0000313" key="3">
    <source>
        <dbReference type="Proteomes" id="UP001596135"/>
    </source>
</evidence>
<name>A0ABW1LPT4_9ACTN</name>
<dbReference type="EMBL" id="JBHSRJ010000008">
    <property type="protein sequence ID" value="MFC6045142.1"/>
    <property type="molecule type" value="Genomic_DNA"/>
</dbReference>
<feature type="transmembrane region" description="Helical" evidence="1">
    <location>
        <begin position="56"/>
        <end position="75"/>
    </location>
</feature>
<keyword evidence="3" id="KW-1185">Reference proteome</keyword>
<keyword evidence="1" id="KW-0472">Membrane</keyword>
<comment type="caution">
    <text evidence="2">The sequence shown here is derived from an EMBL/GenBank/DDBJ whole genome shotgun (WGS) entry which is preliminary data.</text>
</comment>
<keyword evidence="1" id="KW-1133">Transmembrane helix</keyword>
<organism evidence="2 3">
    <name type="scientific">Nocardioides hankookensis</name>
    <dbReference type="NCBI Taxonomy" id="443157"/>
    <lineage>
        <taxon>Bacteria</taxon>
        <taxon>Bacillati</taxon>
        <taxon>Actinomycetota</taxon>
        <taxon>Actinomycetes</taxon>
        <taxon>Propionibacteriales</taxon>
        <taxon>Nocardioidaceae</taxon>
        <taxon>Nocardioides</taxon>
    </lineage>
</organism>
<gene>
    <name evidence="2" type="ORF">ACFPYL_18785</name>
</gene>
<dbReference type="RefSeq" id="WP_379157786.1">
    <property type="nucleotide sequence ID" value="NZ_JBHSRJ010000008.1"/>
</dbReference>
<dbReference type="InterPro" id="IPR022062">
    <property type="entry name" value="DUF3618"/>
</dbReference>
<protein>
    <submittedName>
        <fullName evidence="2">DUF3618 domain-containing protein</fullName>
    </submittedName>
</protein>
<sequence>MTETNPTPIAADLEADIERTRAELADTVDQLAARLDVKSRVRDRFVTSDGRPTQTAFVAGGVLALVIALAVVRGVRRKDHR</sequence>
<accession>A0ABW1LPT4</accession>
<proteinExistence type="predicted"/>
<keyword evidence="1" id="KW-0812">Transmembrane</keyword>
<evidence type="ECO:0000313" key="2">
    <source>
        <dbReference type="EMBL" id="MFC6045142.1"/>
    </source>
</evidence>
<dbReference type="Proteomes" id="UP001596135">
    <property type="component" value="Unassembled WGS sequence"/>
</dbReference>
<evidence type="ECO:0000256" key="1">
    <source>
        <dbReference type="SAM" id="Phobius"/>
    </source>
</evidence>
<dbReference type="Pfam" id="PF12277">
    <property type="entry name" value="DUF3618"/>
    <property type="match status" value="1"/>
</dbReference>
<reference evidence="3" key="1">
    <citation type="journal article" date="2019" name="Int. J. Syst. Evol. Microbiol.">
        <title>The Global Catalogue of Microorganisms (GCM) 10K type strain sequencing project: providing services to taxonomists for standard genome sequencing and annotation.</title>
        <authorList>
            <consortium name="The Broad Institute Genomics Platform"/>
            <consortium name="The Broad Institute Genome Sequencing Center for Infectious Disease"/>
            <person name="Wu L."/>
            <person name="Ma J."/>
        </authorList>
    </citation>
    <scope>NUCLEOTIDE SEQUENCE [LARGE SCALE GENOMIC DNA]</scope>
    <source>
        <strain evidence="3">CCUG 54522</strain>
    </source>
</reference>